<sequence>MNPFNRPPANGPKLTLVPTGPEASQPDDTQATHTDNVATLPLADQNNKLRIVEALLFQATAPMAEAQLAEHLEADADVAGILRELQAFYANRGINLVRISGKWAFRTATDLSYLLERHSVTERRLSKAALETLAIVAYHQPVTRAEIEDVRGVSTSAGTLDILLETGWIRPRGRRRAPGRPVTYGTTERFLEHFNLDSIRDLPGLSELKGAGLLDSSLPTGFNMPEPKDVAALMPDELPLDAEDEEPEEQSEMDLPIRDAEEPDSTDESGASTV</sequence>
<keyword evidence="3" id="KW-0159">Chromosome partition</keyword>
<dbReference type="InterPro" id="IPR036388">
    <property type="entry name" value="WH-like_DNA-bd_sf"/>
</dbReference>
<keyword evidence="2" id="KW-0132">Cell division</keyword>
<feature type="compositionally biased region" description="Pro residues" evidence="5">
    <location>
        <begin position="1"/>
        <end position="10"/>
    </location>
</feature>
<keyword evidence="1" id="KW-0963">Cytoplasm</keyword>
<evidence type="ECO:0000313" key="6">
    <source>
        <dbReference type="EMBL" id="CPR20425.1"/>
    </source>
</evidence>
<dbReference type="OrthoDB" id="9806226at2"/>
<evidence type="ECO:0000256" key="4">
    <source>
        <dbReference type="ARBA" id="ARBA00023306"/>
    </source>
</evidence>
<dbReference type="Pfam" id="PF04079">
    <property type="entry name" value="SMC_ScpB"/>
    <property type="match status" value="1"/>
</dbReference>
<feature type="compositionally biased region" description="Acidic residues" evidence="5">
    <location>
        <begin position="238"/>
        <end position="252"/>
    </location>
</feature>
<dbReference type="KEGG" id="fiy:BN1229_v1_2604"/>
<dbReference type="GO" id="GO:0051304">
    <property type="term" value="P:chromosome separation"/>
    <property type="evidence" value="ECO:0007669"/>
    <property type="project" value="InterPro"/>
</dbReference>
<dbReference type="RefSeq" id="WP_082101119.1">
    <property type="nucleotide sequence ID" value="NZ_LN829118.1"/>
</dbReference>
<reference evidence="7" key="1">
    <citation type="submission" date="2015-02" db="EMBL/GenBank/DDBJ databases">
        <authorList>
            <person name="Chooi Y.-H."/>
        </authorList>
    </citation>
    <scope>NUCLEOTIDE SEQUENCE [LARGE SCALE GENOMIC DNA]</scope>
    <source>
        <strain evidence="7">strain Y</strain>
    </source>
</reference>
<dbReference type="PANTHER" id="PTHR34298">
    <property type="entry name" value="SEGREGATION AND CONDENSATION PROTEIN B"/>
    <property type="match status" value="1"/>
</dbReference>
<keyword evidence="4" id="KW-0131">Cell cycle</keyword>
<accession>A0A0D6JGX2</accession>
<dbReference type="KEGG" id="fil:BN1229_v1_3318"/>
<evidence type="ECO:0000256" key="5">
    <source>
        <dbReference type="SAM" id="MobiDB-lite"/>
    </source>
</evidence>
<gene>
    <name evidence="6" type="ORF">YBN1229_v1_2604</name>
</gene>
<dbReference type="SUPFAM" id="SSF46785">
    <property type="entry name" value="Winged helix' DNA-binding domain"/>
    <property type="match status" value="2"/>
</dbReference>
<name>A0A0D6JGX2_9HYPH</name>
<evidence type="ECO:0000256" key="3">
    <source>
        <dbReference type="ARBA" id="ARBA00022829"/>
    </source>
</evidence>
<evidence type="ECO:0000256" key="1">
    <source>
        <dbReference type="ARBA" id="ARBA00022490"/>
    </source>
</evidence>
<proteinExistence type="predicted"/>
<organism evidence="6 7">
    <name type="scientific">Candidatus Filomicrobium marinum</name>
    <dbReference type="NCBI Taxonomy" id="1608628"/>
    <lineage>
        <taxon>Bacteria</taxon>
        <taxon>Pseudomonadati</taxon>
        <taxon>Pseudomonadota</taxon>
        <taxon>Alphaproteobacteria</taxon>
        <taxon>Hyphomicrobiales</taxon>
        <taxon>Hyphomicrobiaceae</taxon>
        <taxon>Filomicrobium</taxon>
    </lineage>
</organism>
<dbReference type="InterPro" id="IPR005234">
    <property type="entry name" value="ScpB_csome_segregation"/>
</dbReference>
<feature type="region of interest" description="Disordered" evidence="5">
    <location>
        <begin position="233"/>
        <end position="274"/>
    </location>
</feature>
<dbReference type="Gene3D" id="1.10.10.10">
    <property type="entry name" value="Winged helix-like DNA-binding domain superfamily/Winged helix DNA-binding domain"/>
    <property type="match status" value="2"/>
</dbReference>
<dbReference type="NCBIfam" id="TIGR00281">
    <property type="entry name" value="SMC-Scp complex subunit ScpB"/>
    <property type="match status" value="1"/>
</dbReference>
<evidence type="ECO:0000256" key="2">
    <source>
        <dbReference type="ARBA" id="ARBA00022618"/>
    </source>
</evidence>
<dbReference type="InterPro" id="IPR036390">
    <property type="entry name" value="WH_DNA-bd_sf"/>
</dbReference>
<protein>
    <submittedName>
        <fullName evidence="6">Chromosome segregation and condensation protein, ScpB</fullName>
    </submittedName>
</protein>
<dbReference type="Proteomes" id="UP000033187">
    <property type="component" value="Chromosome 1"/>
</dbReference>
<keyword evidence="7" id="KW-1185">Reference proteome</keyword>
<feature type="region of interest" description="Disordered" evidence="5">
    <location>
        <begin position="1"/>
        <end position="32"/>
    </location>
</feature>
<dbReference type="GO" id="GO:0051301">
    <property type="term" value="P:cell division"/>
    <property type="evidence" value="ECO:0007669"/>
    <property type="project" value="UniProtKB-KW"/>
</dbReference>
<dbReference type="EMBL" id="LN829119">
    <property type="protein sequence ID" value="CPR20425.1"/>
    <property type="molecule type" value="Genomic_DNA"/>
</dbReference>
<dbReference type="AlphaFoldDB" id="A0A0D6JGX2"/>
<evidence type="ECO:0000313" key="7">
    <source>
        <dbReference type="Proteomes" id="UP000033187"/>
    </source>
</evidence>
<dbReference type="PANTHER" id="PTHR34298:SF2">
    <property type="entry name" value="SEGREGATION AND CONDENSATION PROTEIN B"/>
    <property type="match status" value="1"/>
</dbReference>